<dbReference type="InterPro" id="IPR000602">
    <property type="entry name" value="Glyco_hydro_38_N"/>
</dbReference>
<evidence type="ECO:0000256" key="9">
    <source>
        <dbReference type="ARBA" id="ARBA00023295"/>
    </source>
</evidence>
<evidence type="ECO:0000256" key="7">
    <source>
        <dbReference type="ARBA" id="ARBA00023157"/>
    </source>
</evidence>
<evidence type="ECO:0000256" key="3">
    <source>
        <dbReference type="ARBA" id="ARBA00012752"/>
    </source>
</evidence>
<name>A0A4V6A0W9_STECR</name>
<evidence type="ECO:0000256" key="10">
    <source>
        <dbReference type="RuleBase" id="RU361199"/>
    </source>
</evidence>
<keyword evidence="10" id="KW-0732">Signal</keyword>
<dbReference type="PANTHER" id="PTHR11607">
    <property type="entry name" value="ALPHA-MANNOSIDASE"/>
    <property type="match status" value="1"/>
</dbReference>
<evidence type="ECO:0000256" key="6">
    <source>
        <dbReference type="ARBA" id="ARBA00022833"/>
    </source>
</evidence>
<reference evidence="12 13" key="1">
    <citation type="journal article" date="2015" name="Genome Biol.">
        <title>Comparative genomics of Steinernema reveals deeply conserved gene regulatory networks.</title>
        <authorList>
            <person name="Dillman A.R."/>
            <person name="Macchietto M."/>
            <person name="Porter C.F."/>
            <person name="Rogers A."/>
            <person name="Williams B."/>
            <person name="Antoshechkin I."/>
            <person name="Lee M.M."/>
            <person name="Goodwin Z."/>
            <person name="Lu X."/>
            <person name="Lewis E.E."/>
            <person name="Goodrich-Blair H."/>
            <person name="Stock S.P."/>
            <person name="Adams B.J."/>
            <person name="Sternberg P.W."/>
            <person name="Mortazavi A."/>
        </authorList>
    </citation>
    <scope>NUCLEOTIDE SEQUENCE [LARGE SCALE GENOMIC DNA]</scope>
    <source>
        <strain evidence="12 13">ALL</strain>
    </source>
</reference>
<dbReference type="GO" id="GO:0005764">
    <property type="term" value="C:lysosome"/>
    <property type="evidence" value="ECO:0007669"/>
    <property type="project" value="TreeGrafter"/>
</dbReference>
<dbReference type="Gene3D" id="2.70.98.30">
    <property type="entry name" value="Golgi alpha-mannosidase II, domain 4"/>
    <property type="match status" value="1"/>
</dbReference>
<dbReference type="FunFam" id="1.20.1270.50:FF:000002">
    <property type="entry name" value="Alpha-mannosidase"/>
    <property type="match status" value="1"/>
</dbReference>
<comment type="similarity">
    <text evidence="2 10">Belongs to the glycosyl hydrolase 38 family.</text>
</comment>
<feature type="chain" id="PRO_5021022069" description="Alpha-mannosidase" evidence="10">
    <location>
        <begin position="18"/>
        <end position="983"/>
    </location>
</feature>
<gene>
    <name evidence="12" type="ORF">L596_020456</name>
</gene>
<dbReference type="EC" id="3.2.1.-" evidence="10"/>
<dbReference type="FunFam" id="3.20.110.10:FF:000001">
    <property type="entry name" value="Alpha-mannosidase"/>
    <property type="match status" value="1"/>
</dbReference>
<evidence type="ECO:0000313" key="13">
    <source>
        <dbReference type="Proteomes" id="UP000298663"/>
    </source>
</evidence>
<dbReference type="STRING" id="34508.A0A4V6A0W9"/>
<dbReference type="EMBL" id="AZBU02000006">
    <property type="protein sequence ID" value="TKR73105.1"/>
    <property type="molecule type" value="Genomic_DNA"/>
</dbReference>
<evidence type="ECO:0000256" key="2">
    <source>
        <dbReference type="ARBA" id="ARBA00009792"/>
    </source>
</evidence>
<dbReference type="InterPro" id="IPR013780">
    <property type="entry name" value="Glyco_hydro_b"/>
</dbReference>
<dbReference type="FunFam" id="2.70.98.30:FF:000003">
    <property type="entry name" value="Alpha-mannosidase"/>
    <property type="match status" value="1"/>
</dbReference>
<comment type="catalytic activity">
    <reaction evidence="1">
        <text>Hydrolysis of terminal, non-reducing alpha-D-mannose residues in alpha-D-mannosides.</text>
        <dbReference type="EC" id="3.2.1.24"/>
    </reaction>
</comment>
<evidence type="ECO:0000256" key="8">
    <source>
        <dbReference type="ARBA" id="ARBA00023180"/>
    </source>
</evidence>
<evidence type="ECO:0000256" key="4">
    <source>
        <dbReference type="ARBA" id="ARBA00022723"/>
    </source>
</evidence>
<dbReference type="CDD" id="cd10810">
    <property type="entry name" value="GH38N_AMII_LAM_like"/>
    <property type="match status" value="1"/>
</dbReference>
<dbReference type="Gene3D" id="2.60.40.1180">
    <property type="entry name" value="Golgi alpha-mannosidase II"/>
    <property type="match status" value="1"/>
</dbReference>
<evidence type="ECO:0000259" key="11">
    <source>
        <dbReference type="SMART" id="SM00872"/>
    </source>
</evidence>
<evidence type="ECO:0000256" key="5">
    <source>
        <dbReference type="ARBA" id="ARBA00022801"/>
    </source>
</evidence>
<dbReference type="SMART" id="SM00872">
    <property type="entry name" value="Alpha-mann_mid"/>
    <property type="match status" value="1"/>
</dbReference>
<feature type="signal peptide" evidence="10">
    <location>
        <begin position="1"/>
        <end position="17"/>
    </location>
</feature>
<sequence>MRSLALVLLLQALLVGADRCSWNKCPNFNQDKDVLNVHLICHTHDDLGWIKTVDQYYYGSKPELVPVGVQYIFNTVIDELEKDPSRRFSFAETGFLWRWWITHDEPERARLKKLIQNGQIELISGGWVQNDEAASHYIEIIDQMSFGLRELNRTFGECGRPKVAWQIDPFGHSKEFANLASKFGFSALFFARMHYLEKESRISDKSLEFVWDTSEELKTAILTGAFFQDNYGPPPGFCFDTLCGDDPIMDNPMLEDFNVDRKVKLFVDHIKKQANTQRHNHIMLLMGSDFQYTNANTWYTNLDKLIKHVMERANKTVNVFYSTPACYVNAVTKSGVHLNQKKDDFFPYASSNHSYWTGYFTSRPTFKRYIREANGYLQLLKKMDTFAFANGGGSKWFDKLDRATALTQHHDAITGTAKQAVTDDYMKRISIAWDQGTESLYDMVDKITQKSENGTKLPKQQFCRLNETNCDISKKNPNFTVTVFNSYTQPVTRVVRVPIYQQKAQVYDKDGQRILGEVVKSFLTSQLPADGRTPFELHFTATIPPLGFTTFFVISGAKHSKNSRKSEHLKKLKNTTTRWRRDQNNETSVNNGIVELTFDADGFLKSFKDIKSGVSKPLRQEFFFYKGMDNTTDQPTGAYIFRPNGSEPLAVTKNVTLKVVKTNQSIEVRQIFNEWVSQVIRLDGNCSVVFFQWTVGPIPKEAKNPIAKEVISRFTSDLVSNGYFYTDSNGRQMMERKRDTAVTYKYENTEPVAANYYPVTSTIYIQDSKNQLTVCTDRAQGGSSLKDGQIELMVHRRAFHDDHWGVDEPLDEPGRTGKGLVATGTHYLMLGSGDSSKLNQRVLAQQIFHEPLNTFGEFNGSIEEYIKERKTEFTGLLTPLPPHVNVLTLELVKQGVVILRLEHILQNLEDKIRSQPSTVDLKGMFSGFEIVKIDELTLGANEYISSQGPIRVRRRLLEGNTNIEIGPMDIKTFRLEVKPSADY</sequence>
<dbReference type="AlphaFoldDB" id="A0A4V6A0W9"/>
<dbReference type="InterPro" id="IPR028995">
    <property type="entry name" value="Glyco_hydro_57/38_cen_sf"/>
</dbReference>
<protein>
    <recommendedName>
        <fullName evidence="3 10">Alpha-mannosidase</fullName>
        <ecNumber evidence="10">3.2.1.-</ecNumber>
    </recommendedName>
</protein>
<keyword evidence="6 10" id="KW-0862">Zinc</keyword>
<dbReference type="PANTHER" id="PTHR11607:SF3">
    <property type="entry name" value="LYSOSOMAL ALPHA-MANNOSIDASE"/>
    <property type="match status" value="1"/>
</dbReference>
<dbReference type="Pfam" id="PF01074">
    <property type="entry name" value="Glyco_hydro_38N"/>
    <property type="match status" value="1"/>
</dbReference>
<keyword evidence="9 10" id="KW-0326">Glycosidase</keyword>
<dbReference type="GO" id="GO:0030246">
    <property type="term" value="F:carbohydrate binding"/>
    <property type="evidence" value="ECO:0007669"/>
    <property type="project" value="InterPro"/>
</dbReference>
<dbReference type="InterPro" id="IPR015341">
    <property type="entry name" value="Glyco_hydro_38_cen"/>
</dbReference>
<dbReference type="GO" id="GO:0046872">
    <property type="term" value="F:metal ion binding"/>
    <property type="evidence" value="ECO:0007669"/>
    <property type="project" value="UniProtKB-KW"/>
</dbReference>
<keyword evidence="7" id="KW-1015">Disulfide bond</keyword>
<dbReference type="InterPro" id="IPR011330">
    <property type="entry name" value="Glyco_hydro/deAcase_b/a-brl"/>
</dbReference>
<organism evidence="12 13">
    <name type="scientific">Steinernema carpocapsae</name>
    <name type="common">Entomopathogenic nematode</name>
    <dbReference type="NCBI Taxonomy" id="34508"/>
    <lineage>
        <taxon>Eukaryota</taxon>
        <taxon>Metazoa</taxon>
        <taxon>Ecdysozoa</taxon>
        <taxon>Nematoda</taxon>
        <taxon>Chromadorea</taxon>
        <taxon>Rhabditida</taxon>
        <taxon>Tylenchina</taxon>
        <taxon>Panagrolaimomorpha</taxon>
        <taxon>Strongyloidoidea</taxon>
        <taxon>Steinernematidae</taxon>
        <taxon>Steinernema</taxon>
    </lineage>
</organism>
<dbReference type="InterPro" id="IPR037094">
    <property type="entry name" value="Glyco_hydro_38_cen_sf"/>
</dbReference>
<dbReference type="GO" id="GO:0006013">
    <property type="term" value="P:mannose metabolic process"/>
    <property type="evidence" value="ECO:0007669"/>
    <property type="project" value="InterPro"/>
</dbReference>
<evidence type="ECO:0000313" key="12">
    <source>
        <dbReference type="EMBL" id="TKR73105.1"/>
    </source>
</evidence>
<dbReference type="Proteomes" id="UP000298663">
    <property type="component" value="Unassembled WGS sequence"/>
</dbReference>
<dbReference type="InterPro" id="IPR050843">
    <property type="entry name" value="Glycosyl_Hydrlase_38"/>
</dbReference>
<reference evidence="12 13" key="2">
    <citation type="journal article" date="2019" name="G3 (Bethesda)">
        <title>Hybrid Assembly of the Genome of the Entomopathogenic Nematode Steinernema carpocapsae Identifies the X-Chromosome.</title>
        <authorList>
            <person name="Serra L."/>
            <person name="Macchietto M."/>
            <person name="Macias-Munoz A."/>
            <person name="McGill C.J."/>
            <person name="Rodriguez I.M."/>
            <person name="Rodriguez B."/>
            <person name="Murad R."/>
            <person name="Mortazavi A."/>
        </authorList>
    </citation>
    <scope>NUCLEOTIDE SEQUENCE [LARGE SCALE GENOMIC DNA]</scope>
    <source>
        <strain evidence="12 13">ALL</strain>
    </source>
</reference>
<evidence type="ECO:0000256" key="1">
    <source>
        <dbReference type="ARBA" id="ARBA00000365"/>
    </source>
</evidence>
<dbReference type="SUPFAM" id="SSF88713">
    <property type="entry name" value="Glycoside hydrolase/deacetylase"/>
    <property type="match status" value="1"/>
</dbReference>
<dbReference type="OrthoDB" id="2016903at2759"/>
<dbReference type="InterPro" id="IPR011682">
    <property type="entry name" value="Glyco_hydro_38_C"/>
</dbReference>
<dbReference type="Gene3D" id="2.60.40.1360">
    <property type="match status" value="1"/>
</dbReference>
<proteinExistence type="inferred from homology"/>
<dbReference type="Pfam" id="PF17677">
    <property type="entry name" value="Glyco_hydro38C2"/>
    <property type="match status" value="1"/>
</dbReference>
<dbReference type="SUPFAM" id="SSF88688">
    <property type="entry name" value="Families 57/38 glycoside transferase middle domain"/>
    <property type="match status" value="1"/>
</dbReference>
<accession>A0A4V6A0W9</accession>
<dbReference type="InterPro" id="IPR011013">
    <property type="entry name" value="Gal_mutarotase_sf_dom"/>
</dbReference>
<keyword evidence="13" id="KW-1185">Reference proteome</keyword>
<dbReference type="Gene3D" id="1.20.1270.50">
    <property type="entry name" value="Glycoside hydrolase family 38, central domain"/>
    <property type="match status" value="2"/>
</dbReference>
<keyword evidence="8" id="KW-0325">Glycoprotein</keyword>
<dbReference type="SUPFAM" id="SSF74650">
    <property type="entry name" value="Galactose mutarotase-like"/>
    <property type="match status" value="1"/>
</dbReference>
<dbReference type="Pfam" id="PF07748">
    <property type="entry name" value="Glyco_hydro_38C"/>
    <property type="match status" value="1"/>
</dbReference>
<dbReference type="InterPro" id="IPR041147">
    <property type="entry name" value="GH38_C"/>
</dbReference>
<comment type="caution">
    <text evidence="12">The sequence shown here is derived from an EMBL/GenBank/DDBJ whole genome shotgun (WGS) entry which is preliminary data.</text>
</comment>
<dbReference type="FunFam" id="1.20.1270.50:FF:000003">
    <property type="entry name" value="Alpha-mannosidase"/>
    <property type="match status" value="1"/>
</dbReference>
<feature type="domain" description="Glycoside hydrolase family 38 central" evidence="11">
    <location>
        <begin position="354"/>
        <end position="429"/>
    </location>
</feature>
<keyword evidence="5 10" id="KW-0378">Hydrolase</keyword>
<dbReference type="Pfam" id="PF09261">
    <property type="entry name" value="Alpha-mann_mid"/>
    <property type="match status" value="1"/>
</dbReference>
<keyword evidence="4 10" id="KW-0479">Metal-binding</keyword>
<comment type="cofactor">
    <cofactor evidence="10">
        <name>Zn(2+)</name>
        <dbReference type="ChEBI" id="CHEBI:29105"/>
    </cofactor>
    <text evidence="10">Binds 1 zinc ion per subunit.</text>
</comment>
<dbReference type="Gene3D" id="3.20.110.10">
    <property type="entry name" value="Glycoside hydrolase 38, N terminal domain"/>
    <property type="match status" value="1"/>
</dbReference>
<dbReference type="GO" id="GO:0004559">
    <property type="term" value="F:alpha-mannosidase activity"/>
    <property type="evidence" value="ECO:0007669"/>
    <property type="project" value="UniProtKB-EC"/>
</dbReference>
<dbReference type="InterPro" id="IPR027291">
    <property type="entry name" value="Glyco_hydro_38_N_sf"/>
</dbReference>